<keyword evidence="3" id="KW-1185">Reference proteome</keyword>
<gene>
    <name evidence="2" type="ORF">DCAF_LOCUS5210</name>
</gene>
<protein>
    <recommendedName>
        <fullName evidence="1">Glutaredoxin domain-containing protein</fullName>
    </recommendedName>
</protein>
<dbReference type="GO" id="GO:0034599">
    <property type="term" value="P:cellular response to oxidative stress"/>
    <property type="evidence" value="ECO:0007669"/>
    <property type="project" value="TreeGrafter"/>
</dbReference>
<dbReference type="InterPro" id="IPR036249">
    <property type="entry name" value="Thioredoxin-like_sf"/>
</dbReference>
<name>A0AAV1R3A9_9ROSI</name>
<dbReference type="PANTHER" id="PTHR45694">
    <property type="entry name" value="GLUTAREDOXIN 2"/>
    <property type="match status" value="1"/>
</dbReference>
<dbReference type="Gene3D" id="3.40.30.10">
    <property type="entry name" value="Glutaredoxin"/>
    <property type="match status" value="1"/>
</dbReference>
<dbReference type="GO" id="GO:0015038">
    <property type="term" value="F:glutathione disulfide oxidoreductase activity"/>
    <property type="evidence" value="ECO:0007669"/>
    <property type="project" value="TreeGrafter"/>
</dbReference>
<comment type="caution">
    <text evidence="2">The sequence shown here is derived from an EMBL/GenBank/DDBJ whole genome shotgun (WGS) entry which is preliminary data.</text>
</comment>
<dbReference type="PROSITE" id="PS51354">
    <property type="entry name" value="GLUTAREDOXIN_2"/>
    <property type="match status" value="1"/>
</dbReference>
<organism evidence="2 3">
    <name type="scientific">Dovyalis caffra</name>
    <dbReference type="NCBI Taxonomy" id="77055"/>
    <lineage>
        <taxon>Eukaryota</taxon>
        <taxon>Viridiplantae</taxon>
        <taxon>Streptophyta</taxon>
        <taxon>Embryophyta</taxon>
        <taxon>Tracheophyta</taxon>
        <taxon>Spermatophyta</taxon>
        <taxon>Magnoliopsida</taxon>
        <taxon>eudicotyledons</taxon>
        <taxon>Gunneridae</taxon>
        <taxon>Pentapetalae</taxon>
        <taxon>rosids</taxon>
        <taxon>fabids</taxon>
        <taxon>Malpighiales</taxon>
        <taxon>Salicaceae</taxon>
        <taxon>Flacourtieae</taxon>
        <taxon>Dovyalis</taxon>
    </lineage>
</organism>
<feature type="domain" description="Glutaredoxin" evidence="1">
    <location>
        <begin position="2"/>
        <end position="49"/>
    </location>
</feature>
<reference evidence="2 3" key="1">
    <citation type="submission" date="2024-01" db="EMBL/GenBank/DDBJ databases">
        <authorList>
            <person name="Waweru B."/>
        </authorList>
    </citation>
    <scope>NUCLEOTIDE SEQUENCE [LARGE SCALE GENOMIC DNA]</scope>
</reference>
<dbReference type="Pfam" id="PF00462">
    <property type="entry name" value="Glutaredoxin"/>
    <property type="match status" value="1"/>
</dbReference>
<evidence type="ECO:0000313" key="3">
    <source>
        <dbReference type="Proteomes" id="UP001314170"/>
    </source>
</evidence>
<dbReference type="AlphaFoldDB" id="A0AAV1R3A9"/>
<evidence type="ECO:0000313" key="2">
    <source>
        <dbReference type="EMBL" id="CAK7327498.1"/>
    </source>
</evidence>
<dbReference type="PANTHER" id="PTHR45694:SF14">
    <property type="entry name" value="GLUTAREDOXIN-C2"/>
    <property type="match status" value="1"/>
</dbReference>
<dbReference type="CDD" id="cd03419">
    <property type="entry name" value="GRX_GRXh_1_2_like"/>
    <property type="match status" value="1"/>
</dbReference>
<dbReference type="InterPro" id="IPR002109">
    <property type="entry name" value="Glutaredoxin"/>
</dbReference>
<dbReference type="EMBL" id="CAWUPB010000857">
    <property type="protein sequence ID" value="CAK7327498.1"/>
    <property type="molecule type" value="Genomic_DNA"/>
</dbReference>
<proteinExistence type="predicted"/>
<evidence type="ECO:0000259" key="1">
    <source>
        <dbReference type="Pfam" id="PF00462"/>
    </source>
</evidence>
<dbReference type="InterPro" id="IPR014025">
    <property type="entry name" value="Glutaredoxin_subgr"/>
</dbReference>
<dbReference type="PRINTS" id="PR00160">
    <property type="entry name" value="GLUTAREDOXIN"/>
</dbReference>
<dbReference type="Proteomes" id="UP001314170">
    <property type="component" value="Unassembled WGS sequence"/>
</dbReference>
<accession>A0AAV1R3A9</accession>
<dbReference type="SUPFAM" id="SSF52833">
    <property type="entry name" value="Thioredoxin-like"/>
    <property type="match status" value="1"/>
</dbReference>
<sequence>MKQIFGDFGVKFKAVELDVEKDGADIQSALAEWTGQRTVPNVFIGGNHIGGCDSIIGLYQDRKLFPLLTDAGAVA</sequence>
<dbReference type="GO" id="GO:0005737">
    <property type="term" value="C:cytoplasm"/>
    <property type="evidence" value="ECO:0007669"/>
    <property type="project" value="TreeGrafter"/>
</dbReference>